<protein>
    <recommendedName>
        <fullName evidence="2">Porin domain-containing protein</fullName>
    </recommendedName>
</protein>
<sequence length="412" mass="46403">MYKKLLATIIGLNIAVAAQATPSLEEMWTLIQQQQAEITQLKTELSSTEERITQTEVKAEATFAAVEEVTAGPMANLAEWADKTSIGGYGELHYNNLSSDNSDASKDEMDLHRFVVFFGHQYSDDLRFFSELEVEHSIAGEDKDGEVEIEQAFIEWDYTQNHRAKAGVFLIPTGIINETHEPETFYGVERNPVEKNIIPATWWEGGMMFSGEIAEGFSYDAGVHSGLFIDPNEGKSKIRDGRQKVSKAKADDLAYTGRLKYTGMPGLELAVTVQYQSDVWQGETFAGEEEADATLWELHGVYNHGPFGLRALYAHWDIDDVIESVKAGADEQEGFFIEPSYRLTEKLGFFARYSEWDNQAGDSSDTEKQQYDIGLNYWLNERVVLKADYMHEDFEGGKPELHGFNLGLGWSF</sequence>
<dbReference type="SUPFAM" id="SSF56935">
    <property type="entry name" value="Porins"/>
    <property type="match status" value="1"/>
</dbReference>
<organism evidence="3">
    <name type="scientific">marine sediment metagenome</name>
    <dbReference type="NCBI Taxonomy" id="412755"/>
    <lineage>
        <taxon>unclassified sequences</taxon>
        <taxon>metagenomes</taxon>
        <taxon>ecological metagenomes</taxon>
    </lineage>
</organism>
<accession>A0A0F9FGP4</accession>
<dbReference type="GO" id="GO:0016020">
    <property type="term" value="C:membrane"/>
    <property type="evidence" value="ECO:0007669"/>
    <property type="project" value="InterPro"/>
</dbReference>
<dbReference type="AlphaFoldDB" id="A0A0F9FGP4"/>
<reference evidence="3" key="1">
    <citation type="journal article" date="2015" name="Nature">
        <title>Complex archaea that bridge the gap between prokaryotes and eukaryotes.</title>
        <authorList>
            <person name="Spang A."/>
            <person name="Saw J.H."/>
            <person name="Jorgensen S.L."/>
            <person name="Zaremba-Niedzwiedzka K."/>
            <person name="Martijn J."/>
            <person name="Lind A.E."/>
            <person name="van Eijk R."/>
            <person name="Schleper C."/>
            <person name="Guy L."/>
            <person name="Ettema T.J."/>
        </authorList>
    </citation>
    <scope>NUCLEOTIDE SEQUENCE</scope>
</reference>
<dbReference type="GO" id="GO:0015288">
    <property type="term" value="F:porin activity"/>
    <property type="evidence" value="ECO:0007669"/>
    <property type="project" value="InterPro"/>
</dbReference>
<comment type="caution">
    <text evidence="3">The sequence shown here is derived from an EMBL/GenBank/DDBJ whole genome shotgun (WGS) entry which is preliminary data.</text>
</comment>
<evidence type="ECO:0000256" key="1">
    <source>
        <dbReference type="SAM" id="Coils"/>
    </source>
</evidence>
<dbReference type="Gene3D" id="2.40.160.10">
    <property type="entry name" value="Porin"/>
    <property type="match status" value="1"/>
</dbReference>
<dbReference type="EMBL" id="LAZR01021403">
    <property type="protein sequence ID" value="KKL85443.1"/>
    <property type="molecule type" value="Genomic_DNA"/>
</dbReference>
<feature type="domain" description="Porin" evidence="2">
    <location>
        <begin position="80"/>
        <end position="396"/>
    </location>
</feature>
<gene>
    <name evidence="3" type="ORF">LCGC14_1954670</name>
</gene>
<feature type="coiled-coil region" evidence="1">
    <location>
        <begin position="31"/>
        <end position="58"/>
    </location>
</feature>
<keyword evidence="1" id="KW-0175">Coiled coil</keyword>
<evidence type="ECO:0000313" key="3">
    <source>
        <dbReference type="EMBL" id="KKL85443.1"/>
    </source>
</evidence>
<dbReference type="InterPro" id="IPR033900">
    <property type="entry name" value="Gram_neg_porin_domain"/>
</dbReference>
<dbReference type="InterPro" id="IPR023614">
    <property type="entry name" value="Porin_dom_sf"/>
</dbReference>
<name>A0A0F9FGP4_9ZZZZ</name>
<proteinExistence type="predicted"/>
<dbReference type="Pfam" id="PF13609">
    <property type="entry name" value="Porin_4"/>
    <property type="match status" value="1"/>
</dbReference>
<evidence type="ECO:0000259" key="2">
    <source>
        <dbReference type="Pfam" id="PF13609"/>
    </source>
</evidence>